<accession>A0ACB8BIH7</accession>
<proteinExistence type="predicted"/>
<evidence type="ECO:0000313" key="1">
    <source>
        <dbReference type="EMBL" id="KAH7925317.1"/>
    </source>
</evidence>
<keyword evidence="2" id="KW-1185">Reference proteome</keyword>
<gene>
    <name evidence="1" type="ORF">BV22DRAFT_1011489</name>
</gene>
<feature type="non-terminal residue" evidence="1">
    <location>
        <position position="1"/>
    </location>
</feature>
<comment type="caution">
    <text evidence="1">The sequence shown here is derived from an EMBL/GenBank/DDBJ whole genome shotgun (WGS) entry which is preliminary data.</text>
</comment>
<evidence type="ECO:0000313" key="2">
    <source>
        <dbReference type="Proteomes" id="UP000790709"/>
    </source>
</evidence>
<sequence>RFALNEINDTWELDSTIWKSCRNEPLTQKTSQFIYKTIQGAFKIGDFWNRIPNYEIRAKCGACGHMDESMEHILLECPANGQTEIWQQVKNLWQGKNTAWPNIKIGTIMGCGAITITPQQDENNPITPAERAMIKGESRLMKILISESAHLIWTARCDRTINGNPNPPTTMISRWYHQINRRLHTDRLRVLNKIDKNTKYHEALTQHTWTGTIQSEKSLPYDWVKTREVLVGIKSPGPSM</sequence>
<organism evidence="1 2">
    <name type="scientific">Leucogyrophana mollusca</name>
    <dbReference type="NCBI Taxonomy" id="85980"/>
    <lineage>
        <taxon>Eukaryota</taxon>
        <taxon>Fungi</taxon>
        <taxon>Dikarya</taxon>
        <taxon>Basidiomycota</taxon>
        <taxon>Agaricomycotina</taxon>
        <taxon>Agaricomycetes</taxon>
        <taxon>Agaricomycetidae</taxon>
        <taxon>Boletales</taxon>
        <taxon>Boletales incertae sedis</taxon>
        <taxon>Leucogyrophana</taxon>
    </lineage>
</organism>
<reference evidence="1" key="1">
    <citation type="journal article" date="2021" name="New Phytol.">
        <title>Evolutionary innovations through gain and loss of genes in the ectomycorrhizal Boletales.</title>
        <authorList>
            <person name="Wu G."/>
            <person name="Miyauchi S."/>
            <person name="Morin E."/>
            <person name="Kuo A."/>
            <person name="Drula E."/>
            <person name="Varga T."/>
            <person name="Kohler A."/>
            <person name="Feng B."/>
            <person name="Cao Y."/>
            <person name="Lipzen A."/>
            <person name="Daum C."/>
            <person name="Hundley H."/>
            <person name="Pangilinan J."/>
            <person name="Johnson J."/>
            <person name="Barry K."/>
            <person name="LaButti K."/>
            <person name="Ng V."/>
            <person name="Ahrendt S."/>
            <person name="Min B."/>
            <person name="Choi I.G."/>
            <person name="Park H."/>
            <person name="Plett J.M."/>
            <person name="Magnuson J."/>
            <person name="Spatafora J.W."/>
            <person name="Nagy L.G."/>
            <person name="Henrissat B."/>
            <person name="Grigoriev I.V."/>
            <person name="Yang Z.L."/>
            <person name="Xu J."/>
            <person name="Martin F.M."/>
        </authorList>
    </citation>
    <scope>NUCLEOTIDE SEQUENCE</scope>
    <source>
        <strain evidence="1">KUC20120723A-06</strain>
    </source>
</reference>
<dbReference type="Proteomes" id="UP000790709">
    <property type="component" value="Unassembled WGS sequence"/>
</dbReference>
<dbReference type="EMBL" id="MU266405">
    <property type="protein sequence ID" value="KAH7925317.1"/>
    <property type="molecule type" value="Genomic_DNA"/>
</dbReference>
<protein>
    <submittedName>
        <fullName evidence="1">Uncharacterized protein</fullName>
    </submittedName>
</protein>
<name>A0ACB8BIH7_9AGAM</name>